<comment type="caution">
    <text evidence="2">The sequence shown here is derived from an EMBL/GenBank/DDBJ whole genome shotgun (WGS) entry which is preliminary data.</text>
</comment>
<keyword evidence="1" id="KW-0732">Signal</keyword>
<gene>
    <name evidence="2" type="ORF">TSOC_001793</name>
</gene>
<evidence type="ECO:0000256" key="1">
    <source>
        <dbReference type="SAM" id="SignalP"/>
    </source>
</evidence>
<organism evidence="2 3">
    <name type="scientific">Tetrabaena socialis</name>
    <dbReference type="NCBI Taxonomy" id="47790"/>
    <lineage>
        <taxon>Eukaryota</taxon>
        <taxon>Viridiplantae</taxon>
        <taxon>Chlorophyta</taxon>
        <taxon>core chlorophytes</taxon>
        <taxon>Chlorophyceae</taxon>
        <taxon>CS clade</taxon>
        <taxon>Chlamydomonadales</taxon>
        <taxon>Tetrabaenaceae</taxon>
        <taxon>Tetrabaena</taxon>
    </lineage>
</organism>
<dbReference type="AlphaFoldDB" id="A0A2J8AG13"/>
<accession>A0A2J8AG13</accession>
<dbReference type="EMBL" id="PGGS01000030">
    <property type="protein sequence ID" value="PNH11432.1"/>
    <property type="molecule type" value="Genomic_DNA"/>
</dbReference>
<reference evidence="2 3" key="1">
    <citation type="journal article" date="2017" name="Mol. Biol. Evol.">
        <title>The 4-celled Tetrabaena socialis nuclear genome reveals the essential components for genetic control of cell number at the origin of multicellularity in the volvocine lineage.</title>
        <authorList>
            <person name="Featherston J."/>
            <person name="Arakaki Y."/>
            <person name="Hanschen E.R."/>
            <person name="Ferris P.J."/>
            <person name="Michod R.E."/>
            <person name="Olson B.J.S.C."/>
            <person name="Nozaki H."/>
            <person name="Durand P.M."/>
        </authorList>
    </citation>
    <scope>NUCLEOTIDE SEQUENCE [LARGE SCALE GENOMIC DNA]</scope>
    <source>
        <strain evidence="2 3">NIES-571</strain>
    </source>
</reference>
<evidence type="ECO:0000313" key="3">
    <source>
        <dbReference type="Proteomes" id="UP000236333"/>
    </source>
</evidence>
<proteinExistence type="predicted"/>
<evidence type="ECO:0000313" key="2">
    <source>
        <dbReference type="EMBL" id="PNH11432.1"/>
    </source>
</evidence>
<dbReference type="OrthoDB" id="523418at2759"/>
<dbReference type="Proteomes" id="UP000236333">
    <property type="component" value="Unassembled WGS sequence"/>
</dbReference>
<feature type="signal peptide" evidence="1">
    <location>
        <begin position="1"/>
        <end position="19"/>
    </location>
</feature>
<feature type="chain" id="PRO_5014451237" evidence="1">
    <location>
        <begin position="20"/>
        <end position="143"/>
    </location>
</feature>
<keyword evidence="3" id="KW-1185">Reference proteome</keyword>
<sequence>MRNLLCSVALLLLCSGALAANFVTTDGLSQRNETEYSCAWPRGGRRCCGTLRSPGAAHKWRSDETDHCFPASASDHFVCCVDIQNVDNETNEDDPTVAHHNPLSGPIRRNSHSSSYAWCTCSASICEQQLKGRVAWIGRPGET</sequence>
<protein>
    <submittedName>
        <fullName evidence="2">Uncharacterized protein</fullName>
    </submittedName>
</protein>
<name>A0A2J8AG13_9CHLO</name>